<protein>
    <submittedName>
        <fullName evidence="1">Uncharacterized protein</fullName>
    </submittedName>
</protein>
<reference evidence="1" key="1">
    <citation type="submission" date="2014-11" db="EMBL/GenBank/DDBJ databases">
        <authorList>
            <person name="Amaro Gonzalez C."/>
        </authorList>
    </citation>
    <scope>NUCLEOTIDE SEQUENCE</scope>
</reference>
<accession>A0A0E9UHD2</accession>
<name>A0A0E9UHD2_ANGAN</name>
<sequence>MKRQCLLQISCKIIHKNQPQYYNYSMIFLSSVKMCRVWLF</sequence>
<dbReference type="AlphaFoldDB" id="A0A0E9UHD2"/>
<evidence type="ECO:0000313" key="1">
    <source>
        <dbReference type="EMBL" id="JAH65197.1"/>
    </source>
</evidence>
<reference evidence="1" key="2">
    <citation type="journal article" date="2015" name="Fish Shellfish Immunol.">
        <title>Early steps in the European eel (Anguilla anguilla)-Vibrio vulnificus interaction in the gills: Role of the RtxA13 toxin.</title>
        <authorList>
            <person name="Callol A."/>
            <person name="Pajuelo D."/>
            <person name="Ebbesson L."/>
            <person name="Teles M."/>
            <person name="MacKenzie S."/>
            <person name="Amaro C."/>
        </authorList>
    </citation>
    <scope>NUCLEOTIDE SEQUENCE</scope>
</reference>
<proteinExistence type="predicted"/>
<dbReference type="EMBL" id="GBXM01043380">
    <property type="protein sequence ID" value="JAH65197.1"/>
    <property type="molecule type" value="Transcribed_RNA"/>
</dbReference>
<organism evidence="1">
    <name type="scientific">Anguilla anguilla</name>
    <name type="common">European freshwater eel</name>
    <name type="synonym">Muraena anguilla</name>
    <dbReference type="NCBI Taxonomy" id="7936"/>
    <lineage>
        <taxon>Eukaryota</taxon>
        <taxon>Metazoa</taxon>
        <taxon>Chordata</taxon>
        <taxon>Craniata</taxon>
        <taxon>Vertebrata</taxon>
        <taxon>Euteleostomi</taxon>
        <taxon>Actinopterygii</taxon>
        <taxon>Neopterygii</taxon>
        <taxon>Teleostei</taxon>
        <taxon>Anguilliformes</taxon>
        <taxon>Anguillidae</taxon>
        <taxon>Anguilla</taxon>
    </lineage>
</organism>